<dbReference type="PANTHER" id="PTHR48182">
    <property type="entry name" value="PROTEIN SERAC1"/>
    <property type="match status" value="1"/>
</dbReference>
<reference evidence="7 8" key="1">
    <citation type="submission" date="2019-09" db="EMBL/GenBank/DDBJ databases">
        <title>Draft genome of the ectomycorrhizal ascomycete Sphaerosporella brunnea.</title>
        <authorList>
            <consortium name="DOE Joint Genome Institute"/>
            <person name="Benucci G.M."/>
            <person name="Marozzi G."/>
            <person name="Antonielli L."/>
            <person name="Sanchez S."/>
            <person name="Marco P."/>
            <person name="Wang X."/>
            <person name="Falini L.B."/>
            <person name="Barry K."/>
            <person name="Haridas S."/>
            <person name="Lipzen A."/>
            <person name="Labutti K."/>
            <person name="Grigoriev I.V."/>
            <person name="Murat C."/>
            <person name="Martin F."/>
            <person name="Albertini E."/>
            <person name="Donnini D."/>
            <person name="Bonito G."/>
        </authorList>
    </citation>
    <scope>NUCLEOTIDE SEQUENCE [LARGE SCALE GENOMIC DNA]</scope>
    <source>
        <strain evidence="7 8">Sb_GMNB300</strain>
    </source>
</reference>
<accession>A0A5J5ESY6</accession>
<dbReference type="OrthoDB" id="1658288at2759"/>
<keyword evidence="6" id="KW-0472">Membrane</keyword>
<keyword evidence="5" id="KW-0496">Mitochondrion</keyword>
<evidence type="ECO:0000256" key="2">
    <source>
        <dbReference type="ARBA" id="ARBA00004240"/>
    </source>
</evidence>
<feature type="non-terminal residue" evidence="7">
    <location>
        <position position="369"/>
    </location>
</feature>
<dbReference type="GO" id="GO:0005783">
    <property type="term" value="C:endoplasmic reticulum"/>
    <property type="evidence" value="ECO:0007669"/>
    <property type="project" value="UniProtKB-SubCell"/>
</dbReference>
<organism evidence="7 8">
    <name type="scientific">Sphaerosporella brunnea</name>
    <dbReference type="NCBI Taxonomy" id="1250544"/>
    <lineage>
        <taxon>Eukaryota</taxon>
        <taxon>Fungi</taxon>
        <taxon>Dikarya</taxon>
        <taxon>Ascomycota</taxon>
        <taxon>Pezizomycotina</taxon>
        <taxon>Pezizomycetes</taxon>
        <taxon>Pezizales</taxon>
        <taxon>Pyronemataceae</taxon>
        <taxon>Sphaerosporella</taxon>
    </lineage>
</organism>
<dbReference type="Proteomes" id="UP000326924">
    <property type="component" value="Unassembled WGS sequence"/>
</dbReference>
<evidence type="ECO:0000256" key="3">
    <source>
        <dbReference type="ARBA" id="ARBA00004370"/>
    </source>
</evidence>
<dbReference type="InParanoid" id="A0A5J5ESY6"/>
<dbReference type="EMBL" id="VXIS01000146">
    <property type="protein sequence ID" value="KAA8901295.1"/>
    <property type="molecule type" value="Genomic_DNA"/>
</dbReference>
<evidence type="ECO:0000313" key="8">
    <source>
        <dbReference type="Proteomes" id="UP000326924"/>
    </source>
</evidence>
<evidence type="ECO:0000313" key="7">
    <source>
        <dbReference type="EMBL" id="KAA8901295.1"/>
    </source>
</evidence>
<dbReference type="InterPro" id="IPR052374">
    <property type="entry name" value="SERAC1"/>
</dbReference>
<keyword evidence="8" id="KW-1185">Reference proteome</keyword>
<dbReference type="SUPFAM" id="SSF53474">
    <property type="entry name" value="alpha/beta-Hydrolases"/>
    <property type="match status" value="1"/>
</dbReference>
<comment type="caution">
    <text evidence="7">The sequence shown here is derived from an EMBL/GenBank/DDBJ whole genome shotgun (WGS) entry which is preliminary data.</text>
</comment>
<name>A0A5J5ESY6_9PEZI</name>
<dbReference type="GO" id="GO:0005739">
    <property type="term" value="C:mitochondrion"/>
    <property type="evidence" value="ECO:0007669"/>
    <property type="project" value="UniProtKB-SubCell"/>
</dbReference>
<evidence type="ECO:0000256" key="6">
    <source>
        <dbReference type="ARBA" id="ARBA00023136"/>
    </source>
</evidence>
<protein>
    <recommendedName>
        <fullName evidence="9">DUF676 domain-containing protein</fullName>
    </recommendedName>
</protein>
<sequence>MTTPRRPKVFRVGGIRRDATVEELIAALSACFSDQEKDIKIEASIVPPCDSTDDTNAGLVCFIPRAPEYLSLLNTTDGDTQLDTDVGELSFDNNFYGLTQLYPTPRDQKITADIIAVTGLDGHAYDSWRGKNESSKMWLRDFFSKDLPTCRTMIYGYNSKLCSSSIRDYNLGFLENIKRVRRTMEERERPLVFMGYSFGGIIVLQSLLAAAEAVPAGDLAAYSIFEATRTLMFFGTPHRGPLTEDILSMVDTKDHSERVKLVESIDKNNKDLEEQLQRFINITPRFRIVSFYELKKTRKLVMQDANNTWSRSGDFIVPVGTDSALLNLPSSIETRIPVDKDHSTIVKFNSKQDGTYRTVVSHVWELTER</sequence>
<evidence type="ECO:0000256" key="4">
    <source>
        <dbReference type="ARBA" id="ARBA00022824"/>
    </source>
</evidence>
<dbReference type="Gene3D" id="3.40.50.1820">
    <property type="entry name" value="alpha/beta hydrolase"/>
    <property type="match status" value="1"/>
</dbReference>
<evidence type="ECO:0008006" key="9">
    <source>
        <dbReference type="Google" id="ProtNLM"/>
    </source>
</evidence>
<gene>
    <name evidence="7" type="ORF">FN846DRAFT_781305</name>
</gene>
<proteinExistence type="predicted"/>
<dbReference type="AlphaFoldDB" id="A0A5J5ESY6"/>
<evidence type="ECO:0000256" key="5">
    <source>
        <dbReference type="ARBA" id="ARBA00023128"/>
    </source>
</evidence>
<dbReference type="PANTHER" id="PTHR48182:SF2">
    <property type="entry name" value="PROTEIN SERAC1"/>
    <property type="match status" value="1"/>
</dbReference>
<comment type="subcellular location">
    <subcellularLocation>
        <location evidence="2">Endoplasmic reticulum</location>
    </subcellularLocation>
    <subcellularLocation>
        <location evidence="3">Membrane</location>
    </subcellularLocation>
    <subcellularLocation>
        <location evidence="1">Mitochondrion</location>
    </subcellularLocation>
</comment>
<dbReference type="InterPro" id="IPR029058">
    <property type="entry name" value="AB_hydrolase_fold"/>
</dbReference>
<keyword evidence="4" id="KW-0256">Endoplasmic reticulum</keyword>
<evidence type="ECO:0000256" key="1">
    <source>
        <dbReference type="ARBA" id="ARBA00004173"/>
    </source>
</evidence>
<dbReference type="GO" id="GO:0016020">
    <property type="term" value="C:membrane"/>
    <property type="evidence" value="ECO:0007669"/>
    <property type="project" value="UniProtKB-SubCell"/>
</dbReference>